<feature type="transmembrane region" description="Helical" evidence="1">
    <location>
        <begin position="33"/>
        <end position="54"/>
    </location>
</feature>
<dbReference type="Proteomes" id="UP000544054">
    <property type="component" value="Unassembled WGS sequence"/>
</dbReference>
<keyword evidence="1" id="KW-0812">Transmembrane</keyword>
<evidence type="ECO:0000313" key="2">
    <source>
        <dbReference type="EMBL" id="NML69939.1"/>
    </source>
</evidence>
<evidence type="ECO:0000256" key="1">
    <source>
        <dbReference type="SAM" id="Phobius"/>
    </source>
</evidence>
<keyword evidence="3" id="KW-1185">Reference proteome</keyword>
<comment type="caution">
    <text evidence="2">The sequence shown here is derived from an EMBL/GenBank/DDBJ whole genome shotgun (WGS) entry which is preliminary data.</text>
</comment>
<proteinExistence type="predicted"/>
<name>A0A7Y0AMB8_9FLAO</name>
<sequence>MIYILLIINLFTFLIFGWDKRLSIQHKRRISESTLLGFAFIGGTLGAILGMLIFRHKVSKRSFLLKFVGAVLLQVLFIYIVWTTGLCHKFLG</sequence>
<dbReference type="RefSeq" id="WP_169234484.1">
    <property type="nucleotide sequence ID" value="NZ_JABBGI010000010.1"/>
</dbReference>
<reference evidence="2 3" key="1">
    <citation type="submission" date="2020-04" db="EMBL/GenBank/DDBJ databases">
        <title>Chryseobacterium sp. RP-3-3 sp. nov., isolated from Jeju soil.</title>
        <authorList>
            <person name="Dahal R.H."/>
        </authorList>
    </citation>
    <scope>NUCLEOTIDE SEQUENCE [LARGE SCALE GENOMIC DNA]</scope>
    <source>
        <strain evidence="2 3">RP-3-3</strain>
    </source>
</reference>
<dbReference type="InterPro" id="IPR010718">
    <property type="entry name" value="DUF1294"/>
</dbReference>
<protein>
    <submittedName>
        <fullName evidence="2">DUF1294 domain-containing protein</fullName>
    </submittedName>
</protein>
<accession>A0A7Y0AMB8</accession>
<organism evidence="2 3">
    <name type="scientific">Chryseobacterium antibioticum</name>
    <dbReference type="NCBI Taxonomy" id="2728847"/>
    <lineage>
        <taxon>Bacteria</taxon>
        <taxon>Pseudomonadati</taxon>
        <taxon>Bacteroidota</taxon>
        <taxon>Flavobacteriia</taxon>
        <taxon>Flavobacteriales</taxon>
        <taxon>Weeksellaceae</taxon>
        <taxon>Chryseobacterium group</taxon>
        <taxon>Chryseobacterium</taxon>
    </lineage>
</organism>
<evidence type="ECO:0000313" key="3">
    <source>
        <dbReference type="Proteomes" id="UP000544054"/>
    </source>
</evidence>
<dbReference type="Pfam" id="PF06961">
    <property type="entry name" value="DUF1294"/>
    <property type="match status" value="1"/>
</dbReference>
<keyword evidence="1" id="KW-0472">Membrane</keyword>
<dbReference type="EMBL" id="JABBGI010000010">
    <property type="protein sequence ID" value="NML69939.1"/>
    <property type="molecule type" value="Genomic_DNA"/>
</dbReference>
<dbReference type="AlphaFoldDB" id="A0A7Y0AMB8"/>
<feature type="transmembrane region" description="Helical" evidence="1">
    <location>
        <begin position="63"/>
        <end position="82"/>
    </location>
</feature>
<gene>
    <name evidence="2" type="ORF">HHL23_09015</name>
</gene>
<keyword evidence="1" id="KW-1133">Transmembrane helix</keyword>